<feature type="compositionally biased region" description="Basic and acidic residues" evidence="1">
    <location>
        <begin position="14"/>
        <end position="33"/>
    </location>
</feature>
<feature type="region of interest" description="Disordered" evidence="1">
    <location>
        <begin position="841"/>
        <end position="923"/>
    </location>
</feature>
<dbReference type="OrthoDB" id="3870679at2759"/>
<feature type="compositionally biased region" description="Basic and acidic residues" evidence="1">
    <location>
        <begin position="464"/>
        <end position="476"/>
    </location>
</feature>
<dbReference type="PANTHER" id="PTHR39611">
    <property type="entry name" value="HYDROXYPROLINE-RICH GLYCOPROTEIN DZ-HRGP-RELATED"/>
    <property type="match status" value="1"/>
</dbReference>
<dbReference type="Proteomes" id="UP000073492">
    <property type="component" value="Unassembled WGS sequence"/>
</dbReference>
<feature type="compositionally biased region" description="Basic and acidic residues" evidence="1">
    <location>
        <begin position="601"/>
        <end position="616"/>
    </location>
</feature>
<feature type="compositionally biased region" description="Basic and acidic residues" evidence="1">
    <location>
        <begin position="358"/>
        <end position="370"/>
    </location>
</feature>
<reference evidence="3 4" key="1">
    <citation type="submission" date="2015-07" db="EMBL/GenBank/DDBJ databases">
        <title>Comparative genomics of the Sigatoka disease complex on banana suggests a link between parallel evolutionary changes in Pseudocercospora fijiensis and Pseudocercospora eumusae and increased virulence on the banana host.</title>
        <authorList>
            <person name="Chang T.-C."/>
            <person name="Salvucci A."/>
            <person name="Crous P.W."/>
            <person name="Stergiopoulos I."/>
        </authorList>
    </citation>
    <scope>NUCLEOTIDE SEQUENCE [LARGE SCALE GENOMIC DNA]</scope>
    <source>
        <strain evidence="3 4">CBS 116634</strain>
    </source>
</reference>
<feature type="region of interest" description="Disordered" evidence="1">
    <location>
        <begin position="1725"/>
        <end position="1746"/>
    </location>
</feature>
<feature type="region of interest" description="Disordered" evidence="1">
    <location>
        <begin position="1602"/>
        <end position="1633"/>
    </location>
</feature>
<sequence length="1895" mass="213438">MATTAGHATPPNDEAARQEERKEEADEHEADVEQREAYEYWGYLFKPDKTGTDKLKSLLRGLKDLMNEMYEPSDNPDLTPNQLAHFYRDLHGNYDQLFLGTPSESIAFIYKSLGCLHSLQPLHHTHQTAFTDPTVPALKTEGWIMWQTIQVLLGPDEHSSFLREAVRKWDVKDHDTGEVFPKVLPRECFPLEPDKHMVAWYEGVSERLRREAEEEERMKRIEVEHDDETPPRRLHERAHPPPRREDGNITDEEGSVDSRGPALAYFRNPLYRHVDGRPSIVRRSSKRPALSPRPTMLNKGKEAASTFGRIARSVGSPHLWDGHSRSHSRDHLSRRKSHPDSRYSPDEAASPAVAAAYPDRHPHPPREHSSHSHHSSQHRRRRSSQIDRPDRPASGGFPDDADDEDTSQVYSPPSGSNSSRHRHHRPPADPRDSDRDQTLRHSRSHDPTPSQREGDDYFGAVYDDPGRRRTSVHERPNTPPPTHNGVGPSFAPSASPLFASTVAQHPVPPPPSFQQRPPAGPPPPGPQPYQGGPPLRNPSLRRARDEGRYPSRSPEPGSDARDRRYGSPRPPPGRYEGFPAPYEDVPPDHRPSYPSGPPMGSRHDGPPPRDTRDARYPPDAGPPPPMDPRDRPLPMDPRDRPPSVDPRDRPPSRDPRNRHRDPRDRRRSVRMSGSEFEDYSGEDRRHGRPKQTRFADTGVSGRRYPDDSDVPPLVRRVTDRIGDLKEDIKAEYKDQLEKRSGNLSDVHVYHRALSIYVSSPSSQLLGYDCGIPVLSRRKKEDDEECSVCERESIYLRPGQAITSRTCTPAHFTLDHDSGHTATVPTFDALDQPGFLRRLSERDGLSSGSFKRKTTHPSRNVPTTHADIPSDSSTTSHTPCDSRRATTPPQPPHLSRQNSGLPPTPPTMTSSDVAEGKPDRRLSPAPLFADRVRNALEQQQSGLSTPKVESQSPPTPDPSPPSNAHLDAPRPDLPHYASSYAESFKTAHDGQSMHDSTPDLLPEEMTPRQHKRLDQHSWLDTNRALGLSNMRLTVQEVEPSHHVDSDVEEPRPKSYHFDPDSDVEHSLERNYLASNETSSIEESPVSPTLRKSLNHTPVKRLWKPLQPGDEIKRPDQALLLYGTSSLEWKPRAKRETPPAREMDTEFLRNAVLESERPDQAQGKRIEDSQNNEATLTALPLLPPEERRAMSPQTRADVANKLEEMSQPSQPIQESTPPKSPSKPEKLPESTPADVPVDQSLPPTTAQKKSLEENNKVYKLIREENAKRHSAISDGSVQAMITPIPEHKRKLRHTPKRDSLRADVSIVDSKRGSEDSSAQKLRYKRGMGSLGSVELAESIERSTGHAPKLPSARISRFDSGDNGFDYWSELPDIGSKVRSVASAKVLGNPHKLRRSMRDHSLDKAPRSVSDSAARPSSMKSNAISEEAIPSPHLRRSSADHRLENNMEVRRTSLSRDAQGTSYSIEVKMEKIGEDLTREGRRELYEVREERTAHCERRASSVKTTATSPQRRSFDIRHLHPTATPLSTSQWSGTEAEVCEAKGIELYPHNNESLLLVQSGSRLISKPAQIDEDLREASNESEPDAAPGAQEVVFNAFVDAPSESTNDIGNANYTVDSPLTNPRAAPEPPIIQFIPPTPNYELEQELGDSVNETAPLDDRNKKTSSRPGLSQRVRRYSESLVQPFPFGRNGSVRRQNSKRRRQQRPVTEVRPTHLSSFWQPRDFWEEYDSEDGEDEDYQPLPPGGDTSNIEAKRTSRFLPRNMSVRMPGFRGTGGFLQGNSLGIDRHGTNVRRHYIDQSGPHMVKSRSGSNLNLNTRSSEEMLRRLAERKRRRTFTLPFSGGAKVEYIGLEVLGARMRERRQRKRDRALEKRREKLRSQIGTRVYHDGGRCGVGLVSSQ</sequence>
<feature type="compositionally biased region" description="Basic and acidic residues" evidence="1">
    <location>
        <begin position="426"/>
        <end position="439"/>
    </location>
</feature>
<feature type="compositionally biased region" description="Basic residues" evidence="1">
    <location>
        <begin position="371"/>
        <end position="383"/>
    </location>
</feature>
<dbReference type="PANTHER" id="PTHR39611:SF2">
    <property type="entry name" value="HYDROXYPROLINE-RICH GLYCOPROTEIN DZ-HRGP"/>
    <property type="match status" value="1"/>
</dbReference>
<feature type="compositionally biased region" description="Polar residues" evidence="1">
    <location>
        <begin position="938"/>
        <end position="948"/>
    </location>
</feature>
<evidence type="ECO:0000256" key="1">
    <source>
        <dbReference type="SAM" id="MobiDB-lite"/>
    </source>
</evidence>
<feature type="compositionally biased region" description="Basic and acidic residues" evidence="1">
    <location>
        <begin position="320"/>
        <end position="331"/>
    </location>
</feature>
<feature type="region of interest" description="Disordered" evidence="1">
    <location>
        <begin position="1036"/>
        <end position="1062"/>
    </location>
</feature>
<feature type="compositionally biased region" description="Basic and acidic residues" evidence="1">
    <location>
        <begin position="1393"/>
        <end position="1403"/>
    </location>
</feature>
<accession>A0A139HZV1</accession>
<gene>
    <name evidence="3" type="ORF">AC579_1217</name>
</gene>
<feature type="compositionally biased region" description="Basic residues" evidence="1">
    <location>
        <begin position="656"/>
        <end position="669"/>
    </location>
</feature>
<protein>
    <recommendedName>
        <fullName evidence="2">DUF7514 domain-containing protein</fullName>
    </recommendedName>
</protein>
<feature type="domain" description="DUF7514" evidence="2">
    <location>
        <begin position="42"/>
        <end position="204"/>
    </location>
</feature>
<organism evidence="3 4">
    <name type="scientific">Pseudocercospora musae</name>
    <dbReference type="NCBI Taxonomy" id="113226"/>
    <lineage>
        <taxon>Eukaryota</taxon>
        <taxon>Fungi</taxon>
        <taxon>Dikarya</taxon>
        <taxon>Ascomycota</taxon>
        <taxon>Pezizomycotina</taxon>
        <taxon>Dothideomycetes</taxon>
        <taxon>Dothideomycetidae</taxon>
        <taxon>Mycosphaerellales</taxon>
        <taxon>Mycosphaerellaceae</taxon>
        <taxon>Pseudocercospora</taxon>
    </lineage>
</organism>
<comment type="caution">
    <text evidence="3">The sequence shown here is derived from an EMBL/GenBank/DDBJ whole genome shotgun (WGS) entry which is preliminary data.</text>
</comment>
<dbReference type="Pfam" id="PF24355">
    <property type="entry name" value="DUF7514"/>
    <property type="match status" value="1"/>
</dbReference>
<feature type="compositionally biased region" description="Basic and acidic residues" evidence="1">
    <location>
        <begin position="627"/>
        <end position="655"/>
    </location>
</feature>
<evidence type="ECO:0000313" key="3">
    <source>
        <dbReference type="EMBL" id="KXT07957.1"/>
    </source>
</evidence>
<feature type="region of interest" description="Disordered" evidence="1">
    <location>
        <begin position="1388"/>
        <end position="1439"/>
    </location>
</feature>
<feature type="compositionally biased region" description="Basic and acidic residues" evidence="1">
    <location>
        <begin position="1037"/>
        <end position="1062"/>
    </location>
</feature>
<evidence type="ECO:0000259" key="2">
    <source>
        <dbReference type="Pfam" id="PF24355"/>
    </source>
</evidence>
<feature type="region of interest" description="Disordered" evidence="1">
    <location>
        <begin position="212"/>
        <end position="261"/>
    </location>
</feature>
<feature type="compositionally biased region" description="Polar residues" evidence="1">
    <location>
        <begin position="1602"/>
        <end position="1617"/>
    </location>
</feature>
<evidence type="ECO:0000313" key="4">
    <source>
        <dbReference type="Proteomes" id="UP000073492"/>
    </source>
</evidence>
<feature type="compositionally biased region" description="Low complexity" evidence="1">
    <location>
        <begin position="488"/>
        <end position="500"/>
    </location>
</feature>
<feature type="compositionally biased region" description="Polar residues" evidence="1">
    <location>
        <begin position="894"/>
        <end position="911"/>
    </location>
</feature>
<feature type="region of interest" description="Disordered" evidence="1">
    <location>
        <begin position="1149"/>
        <end position="1252"/>
    </location>
</feature>
<name>A0A139HZV1_9PEZI</name>
<feature type="compositionally biased region" description="Basic and acidic residues" evidence="1">
    <location>
        <begin position="1152"/>
        <end position="1166"/>
    </location>
</feature>
<feature type="compositionally biased region" description="Basic and acidic residues" evidence="1">
    <location>
        <begin position="212"/>
        <end position="247"/>
    </location>
</feature>
<feature type="compositionally biased region" description="Acidic residues" evidence="1">
    <location>
        <begin position="1725"/>
        <end position="1734"/>
    </location>
</feature>
<feature type="region of interest" description="Disordered" evidence="1">
    <location>
        <begin position="938"/>
        <end position="975"/>
    </location>
</feature>
<dbReference type="EMBL" id="LFZO01000508">
    <property type="protein sequence ID" value="KXT07957.1"/>
    <property type="molecule type" value="Genomic_DNA"/>
</dbReference>
<dbReference type="InterPro" id="IPR055936">
    <property type="entry name" value="DUF7514"/>
</dbReference>
<proteinExistence type="predicted"/>
<feature type="compositionally biased region" description="Pro residues" evidence="1">
    <location>
        <begin position="506"/>
        <end position="527"/>
    </location>
</feature>
<feature type="compositionally biased region" description="Polar residues" evidence="1">
    <location>
        <begin position="869"/>
        <end position="878"/>
    </location>
</feature>
<feature type="region of interest" description="Disordered" evidence="1">
    <location>
        <begin position="1"/>
        <end position="33"/>
    </location>
</feature>
<keyword evidence="4" id="KW-1185">Reference proteome</keyword>
<feature type="region of interest" description="Disordered" evidence="1">
    <location>
        <begin position="1648"/>
        <end position="1709"/>
    </location>
</feature>
<feature type="region of interest" description="Disordered" evidence="1">
    <location>
        <begin position="277"/>
        <end position="713"/>
    </location>
</feature>